<dbReference type="CDD" id="cd10317">
    <property type="entry name" value="RGL4_C"/>
    <property type="match status" value="1"/>
</dbReference>
<dbReference type="Gene3D" id="2.60.120.260">
    <property type="entry name" value="Galactose-binding domain-like"/>
    <property type="match status" value="1"/>
</dbReference>
<accession>A0A9P4U8E3</accession>
<feature type="chain" id="PRO_5040409268" description="rhamnogalacturonan endolyase" evidence="10">
    <location>
        <begin position="19"/>
        <end position="573"/>
    </location>
</feature>
<dbReference type="AlphaFoldDB" id="A0A9P4U8E3"/>
<dbReference type="InterPro" id="IPR029411">
    <property type="entry name" value="RG-lyase_III"/>
</dbReference>
<evidence type="ECO:0000256" key="8">
    <source>
        <dbReference type="ARBA" id="ARBA00023277"/>
    </source>
</evidence>
<dbReference type="CDD" id="cd10320">
    <property type="entry name" value="RGL4_N"/>
    <property type="match status" value="1"/>
</dbReference>
<dbReference type="InterPro" id="IPR011013">
    <property type="entry name" value="Gal_mutarotase_sf_dom"/>
</dbReference>
<dbReference type="InterPro" id="IPR008979">
    <property type="entry name" value="Galactose-bd-like_sf"/>
</dbReference>
<evidence type="ECO:0000259" key="12">
    <source>
        <dbReference type="Pfam" id="PF14686"/>
    </source>
</evidence>
<feature type="domain" description="Rhamnogalacturonan lyase" evidence="11">
    <location>
        <begin position="409"/>
        <end position="570"/>
    </location>
</feature>
<dbReference type="GO" id="GO:0000272">
    <property type="term" value="P:polysaccharide catabolic process"/>
    <property type="evidence" value="ECO:0007669"/>
    <property type="project" value="UniProtKB-KW"/>
</dbReference>
<name>A0A9P4U8E3_9PLEO</name>
<organism evidence="13 14">
    <name type="scientific">Karstenula rhodostoma CBS 690.94</name>
    <dbReference type="NCBI Taxonomy" id="1392251"/>
    <lineage>
        <taxon>Eukaryota</taxon>
        <taxon>Fungi</taxon>
        <taxon>Dikarya</taxon>
        <taxon>Ascomycota</taxon>
        <taxon>Pezizomycotina</taxon>
        <taxon>Dothideomycetes</taxon>
        <taxon>Pleosporomycetidae</taxon>
        <taxon>Pleosporales</taxon>
        <taxon>Massarineae</taxon>
        <taxon>Didymosphaeriaceae</taxon>
        <taxon>Karstenula</taxon>
    </lineage>
</organism>
<evidence type="ECO:0000256" key="10">
    <source>
        <dbReference type="SAM" id="SignalP"/>
    </source>
</evidence>
<evidence type="ECO:0000256" key="5">
    <source>
        <dbReference type="ARBA" id="ARBA00022525"/>
    </source>
</evidence>
<comment type="similarity">
    <text evidence="3">Belongs to the polysaccharide lyase 4 family.</text>
</comment>
<gene>
    <name evidence="13" type="ORF">P171DRAFT_396284</name>
</gene>
<dbReference type="EMBL" id="MU001508">
    <property type="protein sequence ID" value="KAF2440108.1"/>
    <property type="molecule type" value="Genomic_DNA"/>
</dbReference>
<keyword evidence="7 13" id="KW-0456">Lyase</keyword>
<dbReference type="SUPFAM" id="SSF49452">
    <property type="entry name" value="Starch-binding domain-like"/>
    <property type="match status" value="1"/>
</dbReference>
<reference evidence="13" key="1">
    <citation type="journal article" date="2020" name="Stud. Mycol.">
        <title>101 Dothideomycetes genomes: a test case for predicting lifestyles and emergence of pathogens.</title>
        <authorList>
            <person name="Haridas S."/>
            <person name="Albert R."/>
            <person name="Binder M."/>
            <person name="Bloem J."/>
            <person name="Labutti K."/>
            <person name="Salamov A."/>
            <person name="Andreopoulos B."/>
            <person name="Baker S."/>
            <person name="Barry K."/>
            <person name="Bills G."/>
            <person name="Bluhm B."/>
            <person name="Cannon C."/>
            <person name="Castanera R."/>
            <person name="Culley D."/>
            <person name="Daum C."/>
            <person name="Ezra D."/>
            <person name="Gonzalez J."/>
            <person name="Henrissat B."/>
            <person name="Kuo A."/>
            <person name="Liang C."/>
            <person name="Lipzen A."/>
            <person name="Lutzoni F."/>
            <person name="Magnuson J."/>
            <person name="Mondo S."/>
            <person name="Nolan M."/>
            <person name="Ohm R."/>
            <person name="Pangilinan J."/>
            <person name="Park H.-J."/>
            <person name="Ramirez L."/>
            <person name="Alfaro M."/>
            <person name="Sun H."/>
            <person name="Tritt A."/>
            <person name="Yoshinaga Y."/>
            <person name="Zwiers L.-H."/>
            <person name="Turgeon B."/>
            <person name="Goodwin S."/>
            <person name="Spatafora J."/>
            <person name="Crous P."/>
            <person name="Grigoriev I."/>
        </authorList>
    </citation>
    <scope>NUCLEOTIDE SEQUENCE</scope>
    <source>
        <strain evidence="13">CBS 690.94</strain>
    </source>
</reference>
<feature type="non-terminal residue" evidence="13">
    <location>
        <position position="573"/>
    </location>
</feature>
<comment type="catalytic activity">
    <reaction evidence="1">
        <text>Endotype eliminative cleavage of L-alpha-rhamnopyranosyl-(1-&gt;4)-alpha-D-galactopyranosyluronic acid bonds of rhamnogalacturonan I domains in ramified hairy regions of pectin leaving L-rhamnopyranose at the reducing end and 4-deoxy-4,5-unsaturated D-galactopyranosyluronic acid at the non-reducing end.</text>
        <dbReference type="EC" id="4.2.2.23"/>
    </reaction>
</comment>
<dbReference type="OrthoDB" id="1179585at2759"/>
<dbReference type="GO" id="GO:0030246">
    <property type="term" value="F:carbohydrate binding"/>
    <property type="evidence" value="ECO:0007669"/>
    <property type="project" value="InterPro"/>
</dbReference>
<dbReference type="Proteomes" id="UP000799764">
    <property type="component" value="Unassembled WGS sequence"/>
</dbReference>
<evidence type="ECO:0000256" key="7">
    <source>
        <dbReference type="ARBA" id="ARBA00023239"/>
    </source>
</evidence>
<comment type="caution">
    <text evidence="13">The sequence shown here is derived from an EMBL/GenBank/DDBJ whole genome shotgun (WGS) entry which is preliminary data.</text>
</comment>
<keyword evidence="9" id="KW-0624">Polysaccharide degradation</keyword>
<dbReference type="Gene3D" id="2.70.98.10">
    <property type="match status" value="1"/>
</dbReference>
<dbReference type="GO" id="GO:0005576">
    <property type="term" value="C:extracellular region"/>
    <property type="evidence" value="ECO:0007669"/>
    <property type="project" value="UniProtKB-SubCell"/>
</dbReference>
<evidence type="ECO:0000256" key="4">
    <source>
        <dbReference type="ARBA" id="ARBA00012437"/>
    </source>
</evidence>
<protein>
    <recommendedName>
        <fullName evidence="4">rhamnogalacturonan endolyase</fullName>
        <ecNumber evidence="4">4.2.2.23</ecNumber>
    </recommendedName>
</protein>
<keyword evidence="8" id="KW-0119">Carbohydrate metabolism</keyword>
<evidence type="ECO:0000259" key="11">
    <source>
        <dbReference type="Pfam" id="PF14683"/>
    </source>
</evidence>
<proteinExistence type="inferred from homology"/>
<dbReference type="SUPFAM" id="SSF74650">
    <property type="entry name" value="Galactose mutarotase-like"/>
    <property type="match status" value="1"/>
</dbReference>
<dbReference type="GO" id="GO:0102210">
    <property type="term" value="F:rhamnogalacturonan endolyase activity"/>
    <property type="evidence" value="ECO:0007669"/>
    <property type="project" value="UniProtKB-EC"/>
</dbReference>
<feature type="signal peptide" evidence="10">
    <location>
        <begin position="1"/>
        <end position="18"/>
    </location>
</feature>
<evidence type="ECO:0000256" key="9">
    <source>
        <dbReference type="ARBA" id="ARBA00023326"/>
    </source>
</evidence>
<keyword evidence="14" id="KW-1185">Reference proteome</keyword>
<dbReference type="InterPro" id="IPR029413">
    <property type="entry name" value="RG-lyase_II"/>
</dbReference>
<dbReference type="InterPro" id="IPR013784">
    <property type="entry name" value="Carb-bd-like_fold"/>
</dbReference>
<dbReference type="Pfam" id="PF14686">
    <property type="entry name" value="fn3_3"/>
    <property type="match status" value="1"/>
</dbReference>
<evidence type="ECO:0000256" key="1">
    <source>
        <dbReference type="ARBA" id="ARBA00001324"/>
    </source>
</evidence>
<dbReference type="CDD" id="cd10316">
    <property type="entry name" value="RGL4_M"/>
    <property type="match status" value="1"/>
</dbReference>
<keyword evidence="6 10" id="KW-0732">Signal</keyword>
<sequence length="573" mass="63778">MGLFQLVGVAALAICASAAPAELRAAKPKSFLKDLGNSTWVIGNGIWNMTQGRQYGVKLWYKGKDRVGPTATGHYVSYNGAASDLTWTSAAIADSGKDWINIKFTAKEGDFHWVIHDDLAGAHQYFVNHALPTLGEFRTLWRLDNVSFPNGHTNIKDGELPPLSEYAAATNVQDETWQKADGTFLTKYDWSAFVRDQTYFGVYGDEVGSWYINPGKDYYNGDHLKQELMVHRESKTGDAVQLNMIHGTHYLARSSDNFTNGKTWGPWLWYLNDGNKADADKRWKKEDKAWPYEWFKDSAYQARGSVSGRLVLSDGRPASEAAVFLGDSNSVLSTADQGKDYYYTAYADKQGRFTIEDVRTGTYGLYAWGNGGSIADVTTSFLQNDVVVTKRKETNLKSLKWTVTDKSKRIFQIGDFDRTSRGFALSGPTPFEHGRIAKTPGNLTYTVGKSHSSDWYFGQSNLGTWSINFNLTSVPESATGAKLYTSLAGFSSGSKSNILVNNEKIGNISSNAVLLVSSQDTYRGATQAGEWRNLQWDVKKELLKVGENKVDISVTASTQWRGWLWDSVALEWV</sequence>
<dbReference type="SUPFAM" id="SSF49785">
    <property type="entry name" value="Galactose-binding domain-like"/>
    <property type="match status" value="1"/>
</dbReference>
<evidence type="ECO:0000313" key="14">
    <source>
        <dbReference type="Proteomes" id="UP000799764"/>
    </source>
</evidence>
<dbReference type="EC" id="4.2.2.23" evidence="4"/>
<evidence type="ECO:0000256" key="3">
    <source>
        <dbReference type="ARBA" id="ARBA00010418"/>
    </source>
</evidence>
<dbReference type="InterPro" id="IPR051850">
    <property type="entry name" value="Polysacch_Lyase_4"/>
</dbReference>
<evidence type="ECO:0000313" key="13">
    <source>
        <dbReference type="EMBL" id="KAF2440108.1"/>
    </source>
</evidence>
<dbReference type="Gene3D" id="2.60.40.1120">
    <property type="entry name" value="Carboxypeptidase-like, regulatory domain"/>
    <property type="match status" value="1"/>
</dbReference>
<dbReference type="Pfam" id="PF14683">
    <property type="entry name" value="CBM-like"/>
    <property type="match status" value="1"/>
</dbReference>
<feature type="domain" description="Rhamnogalacturonan lyase" evidence="12">
    <location>
        <begin position="315"/>
        <end position="396"/>
    </location>
</feature>
<dbReference type="InterPro" id="IPR014718">
    <property type="entry name" value="GH-type_carb-bd"/>
</dbReference>
<dbReference type="PANTHER" id="PTHR32018">
    <property type="entry name" value="RHAMNOGALACTURONATE LYASE FAMILY PROTEIN"/>
    <property type="match status" value="1"/>
</dbReference>
<dbReference type="PANTHER" id="PTHR32018:SF1">
    <property type="entry name" value="RHAMNOGALACTURONAN ENDOLYASE"/>
    <property type="match status" value="1"/>
</dbReference>
<evidence type="ECO:0000256" key="2">
    <source>
        <dbReference type="ARBA" id="ARBA00004613"/>
    </source>
</evidence>
<comment type="subcellular location">
    <subcellularLocation>
        <location evidence="2">Secreted</location>
    </subcellularLocation>
</comment>
<keyword evidence="5" id="KW-0964">Secreted</keyword>
<evidence type="ECO:0000256" key="6">
    <source>
        <dbReference type="ARBA" id="ARBA00022729"/>
    </source>
</evidence>